<feature type="transmembrane region" description="Helical" evidence="9">
    <location>
        <begin position="199"/>
        <end position="223"/>
    </location>
</feature>
<dbReference type="InterPro" id="IPR017452">
    <property type="entry name" value="GPCR_Rhodpsn_7TM"/>
</dbReference>
<keyword evidence="3 9" id="KW-0812">Transmembrane</keyword>
<reference evidence="12" key="1">
    <citation type="submission" date="2021-02" db="EMBL/GenBank/DDBJ databases">
        <authorList>
            <person name="Nowell W R."/>
        </authorList>
    </citation>
    <scope>NUCLEOTIDE SEQUENCE</scope>
</reference>
<evidence type="ECO:0000313" key="11">
    <source>
        <dbReference type="EMBL" id="CAF1156194.1"/>
    </source>
</evidence>
<name>A0A818H6C8_9BILA</name>
<dbReference type="GO" id="GO:0032870">
    <property type="term" value="P:cellular response to hormone stimulus"/>
    <property type="evidence" value="ECO:0007669"/>
    <property type="project" value="TreeGrafter"/>
</dbReference>
<dbReference type="EMBL" id="CAJOAZ010000041">
    <property type="protein sequence ID" value="CAF3503239.1"/>
    <property type="molecule type" value="Genomic_DNA"/>
</dbReference>
<feature type="region of interest" description="Disordered" evidence="8">
    <location>
        <begin position="461"/>
        <end position="480"/>
    </location>
</feature>
<keyword evidence="7" id="KW-0175">Coiled coil</keyword>
<dbReference type="GO" id="GO:0042277">
    <property type="term" value="F:peptide binding"/>
    <property type="evidence" value="ECO:0007669"/>
    <property type="project" value="TreeGrafter"/>
</dbReference>
<feature type="transmembrane region" description="Helical" evidence="9">
    <location>
        <begin position="153"/>
        <end position="179"/>
    </location>
</feature>
<feature type="domain" description="G-protein coupled receptors family 1 profile" evidence="10">
    <location>
        <begin position="3"/>
        <end position="320"/>
    </location>
</feature>
<feature type="transmembrane region" description="Helical" evidence="9">
    <location>
        <begin position="23"/>
        <end position="49"/>
    </location>
</feature>
<feature type="compositionally biased region" description="Polar residues" evidence="8">
    <location>
        <begin position="465"/>
        <end position="480"/>
    </location>
</feature>
<feature type="coiled-coil region" evidence="7">
    <location>
        <begin position="374"/>
        <end position="401"/>
    </location>
</feature>
<keyword evidence="5 9" id="KW-0472">Membrane</keyword>
<keyword evidence="2" id="KW-1003">Cell membrane</keyword>
<evidence type="ECO:0000313" key="13">
    <source>
        <dbReference type="Proteomes" id="UP000663844"/>
    </source>
</evidence>
<dbReference type="GO" id="GO:0005886">
    <property type="term" value="C:plasma membrane"/>
    <property type="evidence" value="ECO:0007669"/>
    <property type="project" value="UniProtKB-SubCell"/>
</dbReference>
<evidence type="ECO:0000256" key="4">
    <source>
        <dbReference type="ARBA" id="ARBA00022989"/>
    </source>
</evidence>
<organism evidence="12 13">
    <name type="scientific">Adineta steineri</name>
    <dbReference type="NCBI Taxonomy" id="433720"/>
    <lineage>
        <taxon>Eukaryota</taxon>
        <taxon>Metazoa</taxon>
        <taxon>Spiralia</taxon>
        <taxon>Gnathifera</taxon>
        <taxon>Rotifera</taxon>
        <taxon>Eurotatoria</taxon>
        <taxon>Bdelloidea</taxon>
        <taxon>Adinetida</taxon>
        <taxon>Adinetidae</taxon>
        <taxon>Adineta</taxon>
    </lineage>
</organism>
<dbReference type="PANTHER" id="PTHR24241:SF76">
    <property type="entry name" value="NEUROPEPTIDE SIFAMIDE RECEPTOR"/>
    <property type="match status" value="1"/>
</dbReference>
<sequence>MSSNLNMSLFNTKIFNVSSIEMLILYGITISGILVNLLTMLYLLIIAAYRMKSSCFLFHHCLICLTLSILCLPYSLSFLNYSIRCNYLANIQVTCVTAQLLNMAAMVASEAYRFEDLIHQDTPPEKDTQIINQHQHNHYQYQLKQSNKSTISCGCLSFGILIIWFSSVILHLGITMIGSESKSYYDSDSRYCNFLIRDIRGYVLTLMWIIIIVFSLIITLRYIHKILGEVSLKRRNNQPLLSLAILGQSHGQSIASRDILMQQIEQRLKLNILLIIIFIIFWFPLFILTLFNIKFELHKQILRYLMLLAWSNSSVSPLTYLLLLPKCSDLCRLCCRKDRSSTYDSLTSYYNRIGDRFHDIGKWDQIKTDQFKTKNNNSKKIKKYLNENENENENENDNEHENETDDYLNKINSFKLNKFNKISSDYSDESHTKSNSIIVKEMQLNDSDSSSLTTVTTKQQQHHQLSSNGLIVTSNKRTHF</sequence>
<evidence type="ECO:0000256" key="3">
    <source>
        <dbReference type="ARBA" id="ARBA00022692"/>
    </source>
</evidence>
<dbReference type="Pfam" id="PF00001">
    <property type="entry name" value="7tm_1"/>
    <property type="match status" value="1"/>
</dbReference>
<gene>
    <name evidence="11" type="ORF">JYZ213_LOCUS24383</name>
    <name evidence="12" type="ORF">OXD698_LOCUS1440</name>
</gene>
<evidence type="ECO:0000256" key="7">
    <source>
        <dbReference type="SAM" id="Coils"/>
    </source>
</evidence>
<evidence type="ECO:0000256" key="6">
    <source>
        <dbReference type="ARBA" id="ARBA00023170"/>
    </source>
</evidence>
<proteinExistence type="predicted"/>
<accession>A0A818H6C8</accession>
<keyword evidence="6" id="KW-0675">Receptor</keyword>
<comment type="caution">
    <text evidence="12">The sequence shown here is derived from an EMBL/GenBank/DDBJ whole genome shotgun (WGS) entry which is preliminary data.</text>
</comment>
<evidence type="ECO:0000256" key="5">
    <source>
        <dbReference type="ARBA" id="ARBA00023136"/>
    </source>
</evidence>
<dbReference type="EMBL" id="CAJNOG010000299">
    <property type="protein sequence ID" value="CAF1156194.1"/>
    <property type="molecule type" value="Genomic_DNA"/>
</dbReference>
<dbReference type="Proteomes" id="UP000663845">
    <property type="component" value="Unassembled WGS sequence"/>
</dbReference>
<dbReference type="GO" id="GO:0004930">
    <property type="term" value="F:G protein-coupled receptor activity"/>
    <property type="evidence" value="ECO:0007669"/>
    <property type="project" value="InterPro"/>
</dbReference>
<evidence type="ECO:0000313" key="12">
    <source>
        <dbReference type="EMBL" id="CAF3503239.1"/>
    </source>
</evidence>
<evidence type="ECO:0000259" key="10">
    <source>
        <dbReference type="PROSITE" id="PS50262"/>
    </source>
</evidence>
<evidence type="ECO:0000256" key="8">
    <source>
        <dbReference type="SAM" id="MobiDB-lite"/>
    </source>
</evidence>
<protein>
    <recommendedName>
        <fullName evidence="10">G-protein coupled receptors family 1 profile domain-containing protein</fullName>
    </recommendedName>
</protein>
<keyword evidence="4 9" id="KW-1133">Transmembrane helix</keyword>
<dbReference type="SUPFAM" id="SSF81321">
    <property type="entry name" value="Family A G protein-coupled receptor-like"/>
    <property type="match status" value="1"/>
</dbReference>
<feature type="transmembrane region" description="Helical" evidence="9">
    <location>
        <begin position="56"/>
        <end position="75"/>
    </location>
</feature>
<comment type="subcellular location">
    <subcellularLocation>
        <location evidence="1">Cell membrane</location>
        <topology evidence="1">Multi-pass membrane protein</topology>
    </subcellularLocation>
</comment>
<feature type="transmembrane region" description="Helical" evidence="9">
    <location>
        <begin position="301"/>
        <end position="323"/>
    </location>
</feature>
<evidence type="ECO:0000256" key="1">
    <source>
        <dbReference type="ARBA" id="ARBA00004651"/>
    </source>
</evidence>
<dbReference type="PANTHER" id="PTHR24241">
    <property type="entry name" value="NEUROPEPTIDE RECEPTOR-RELATED G-PROTEIN COUPLED RECEPTOR"/>
    <property type="match status" value="1"/>
</dbReference>
<dbReference type="Proteomes" id="UP000663844">
    <property type="component" value="Unassembled WGS sequence"/>
</dbReference>
<evidence type="ECO:0000256" key="9">
    <source>
        <dbReference type="SAM" id="Phobius"/>
    </source>
</evidence>
<dbReference type="InterPro" id="IPR000276">
    <property type="entry name" value="GPCR_Rhodpsn"/>
</dbReference>
<dbReference type="PROSITE" id="PS50262">
    <property type="entry name" value="G_PROTEIN_RECEP_F1_2"/>
    <property type="match status" value="1"/>
</dbReference>
<dbReference type="Gene3D" id="1.20.1070.10">
    <property type="entry name" value="Rhodopsin 7-helix transmembrane proteins"/>
    <property type="match status" value="1"/>
</dbReference>
<dbReference type="PRINTS" id="PR00237">
    <property type="entry name" value="GPCRRHODOPSN"/>
</dbReference>
<evidence type="ECO:0000256" key="2">
    <source>
        <dbReference type="ARBA" id="ARBA00022475"/>
    </source>
</evidence>
<feature type="transmembrane region" description="Helical" evidence="9">
    <location>
        <begin position="270"/>
        <end position="295"/>
    </location>
</feature>
<dbReference type="AlphaFoldDB" id="A0A818H6C8"/>